<organism evidence="1 2">
    <name type="scientific">Cotesia glomerata</name>
    <name type="common">Lepidopteran parasitic wasp</name>
    <name type="synonym">Apanteles glomeratus</name>
    <dbReference type="NCBI Taxonomy" id="32391"/>
    <lineage>
        <taxon>Eukaryota</taxon>
        <taxon>Metazoa</taxon>
        <taxon>Ecdysozoa</taxon>
        <taxon>Arthropoda</taxon>
        <taxon>Hexapoda</taxon>
        <taxon>Insecta</taxon>
        <taxon>Pterygota</taxon>
        <taxon>Neoptera</taxon>
        <taxon>Endopterygota</taxon>
        <taxon>Hymenoptera</taxon>
        <taxon>Apocrita</taxon>
        <taxon>Ichneumonoidea</taxon>
        <taxon>Braconidae</taxon>
        <taxon>Microgastrinae</taxon>
        <taxon>Cotesia</taxon>
    </lineage>
</organism>
<dbReference type="EMBL" id="JAHXZJ010000001">
    <property type="protein sequence ID" value="KAH0567187.1"/>
    <property type="molecule type" value="Genomic_DNA"/>
</dbReference>
<name>A0AAV7J603_COTGL</name>
<dbReference type="Proteomes" id="UP000826195">
    <property type="component" value="Unassembled WGS sequence"/>
</dbReference>
<reference evidence="1 2" key="1">
    <citation type="journal article" date="2021" name="J. Hered.">
        <title>A chromosome-level genome assembly of the parasitoid wasp, Cotesia glomerata (Hymenoptera: Braconidae).</title>
        <authorList>
            <person name="Pinto B.J."/>
            <person name="Weis J.J."/>
            <person name="Gamble T."/>
            <person name="Ode P.J."/>
            <person name="Paul R."/>
            <person name="Zaspel J.M."/>
        </authorList>
    </citation>
    <scope>NUCLEOTIDE SEQUENCE [LARGE SCALE GENOMIC DNA]</scope>
    <source>
        <strain evidence="1">CgM1</strain>
    </source>
</reference>
<proteinExistence type="predicted"/>
<evidence type="ECO:0000313" key="1">
    <source>
        <dbReference type="EMBL" id="KAH0567187.1"/>
    </source>
</evidence>
<comment type="caution">
    <text evidence="1">The sequence shown here is derived from an EMBL/GenBank/DDBJ whole genome shotgun (WGS) entry which is preliminary data.</text>
</comment>
<keyword evidence="2" id="KW-1185">Reference proteome</keyword>
<gene>
    <name evidence="1" type="ORF">KQX54_007422</name>
</gene>
<dbReference type="AlphaFoldDB" id="A0AAV7J603"/>
<accession>A0AAV7J603</accession>
<protein>
    <submittedName>
        <fullName evidence="1">Uncharacterized protein</fullName>
    </submittedName>
</protein>
<evidence type="ECO:0000313" key="2">
    <source>
        <dbReference type="Proteomes" id="UP000826195"/>
    </source>
</evidence>
<sequence length="77" mass="8819">MLSAPVEFLQDQSDLEGNGHWQRTHGNRKFGLLCSIFCKKYNGENCENVEKVIIDEDNDDMDDIEVRIGSQDTHGDF</sequence>